<protein>
    <submittedName>
        <fullName evidence="6">Helix-turn-helix domain-containing protein</fullName>
    </submittedName>
</protein>
<reference evidence="6 7" key="1">
    <citation type="submission" date="2021-03" db="EMBL/GenBank/DDBJ databases">
        <title>Enterococcal diversity collection.</title>
        <authorList>
            <person name="Gilmore M.S."/>
            <person name="Schwartzman J."/>
            <person name="Van Tyne D."/>
            <person name="Martin M."/>
            <person name="Earl A.M."/>
            <person name="Manson A.L."/>
            <person name="Straub T."/>
            <person name="Salamzade R."/>
            <person name="Saavedra J."/>
            <person name="Lebreton F."/>
            <person name="Prichula J."/>
            <person name="Schaufler K."/>
            <person name="Gaca A."/>
            <person name="Sgardioli B."/>
            <person name="Wagenaar J."/>
            <person name="Strong T."/>
        </authorList>
    </citation>
    <scope>NUCLEOTIDE SEQUENCE [LARGE SCALE GENOMIC DNA]</scope>
    <source>
        <strain evidence="6 7">MJM16</strain>
    </source>
</reference>
<dbReference type="Gene3D" id="1.10.10.10">
    <property type="entry name" value="Winged helix-like DNA-binding domain superfamily/Winged helix DNA-binding domain"/>
    <property type="match status" value="1"/>
</dbReference>
<keyword evidence="3" id="KW-0804">Transcription</keyword>
<evidence type="ECO:0000259" key="5">
    <source>
        <dbReference type="PROSITE" id="PS51755"/>
    </source>
</evidence>
<evidence type="ECO:0000256" key="3">
    <source>
        <dbReference type="ARBA" id="ARBA00023163"/>
    </source>
</evidence>
<comment type="caution">
    <text evidence="6">The sequence shown here is derived from an EMBL/GenBank/DDBJ whole genome shotgun (WGS) entry which is preliminary data.</text>
</comment>
<keyword evidence="1" id="KW-0805">Transcription regulation</keyword>
<keyword evidence="7" id="KW-1185">Reference proteome</keyword>
<dbReference type="SUPFAM" id="SSF46894">
    <property type="entry name" value="C-terminal effector domain of the bipartite response regulators"/>
    <property type="match status" value="1"/>
</dbReference>
<keyword evidence="2 4" id="KW-0238">DNA-binding</keyword>
<dbReference type="Pfam" id="PF00486">
    <property type="entry name" value="Trans_reg_C"/>
    <property type="match status" value="1"/>
</dbReference>
<dbReference type="RefSeq" id="WP_207108435.1">
    <property type="nucleotide sequence ID" value="NZ_JAFLVR010000021.1"/>
</dbReference>
<gene>
    <name evidence="6" type="ORF">JZO85_10300</name>
</gene>
<dbReference type="InterPro" id="IPR036388">
    <property type="entry name" value="WH-like_DNA-bd_sf"/>
</dbReference>
<dbReference type="InterPro" id="IPR001867">
    <property type="entry name" value="OmpR/PhoB-type_DNA-bd"/>
</dbReference>
<evidence type="ECO:0000256" key="4">
    <source>
        <dbReference type="PROSITE-ProRule" id="PRU01091"/>
    </source>
</evidence>
<dbReference type="PROSITE" id="PS51755">
    <property type="entry name" value="OMPR_PHOB"/>
    <property type="match status" value="1"/>
</dbReference>
<organism evidence="6 7">
    <name type="scientific">Candidatus Enterococcus murrayae</name>
    <dbReference type="NCBI Taxonomy" id="2815321"/>
    <lineage>
        <taxon>Bacteria</taxon>
        <taxon>Bacillati</taxon>
        <taxon>Bacillota</taxon>
        <taxon>Bacilli</taxon>
        <taxon>Lactobacillales</taxon>
        <taxon>Enterococcaceae</taxon>
        <taxon>Enterococcus</taxon>
    </lineage>
</organism>
<dbReference type="SMART" id="SM00862">
    <property type="entry name" value="Trans_reg_C"/>
    <property type="match status" value="1"/>
</dbReference>
<evidence type="ECO:0000256" key="1">
    <source>
        <dbReference type="ARBA" id="ARBA00023015"/>
    </source>
</evidence>
<accession>A0ABS3HHD3</accession>
<evidence type="ECO:0000256" key="2">
    <source>
        <dbReference type="ARBA" id="ARBA00023125"/>
    </source>
</evidence>
<dbReference type="EMBL" id="JAFLVR010000021">
    <property type="protein sequence ID" value="MBO0452663.1"/>
    <property type="molecule type" value="Genomic_DNA"/>
</dbReference>
<dbReference type="Proteomes" id="UP000664495">
    <property type="component" value="Unassembled WGS sequence"/>
</dbReference>
<feature type="DNA-binding region" description="OmpR/PhoB-type" evidence="4">
    <location>
        <begin position="114"/>
        <end position="219"/>
    </location>
</feature>
<name>A0ABS3HHD3_9ENTE</name>
<sequence length="237" mass="27836">MSQILVLTKNTLNEESFERKILQLGHEVFISSVIIDECLMDRLNIRFFEMFQFIVLSETIDNSEAIQIVKKMSRFSIKILRKSDEQLDDHQMQKWIDQGIDDWIERDPRVEVLREKLSCKKTIKEGNVVLLQKSIERRPLSGLSLSGGELKLFIILYQQKEKIVSREELCLRMWNRKKCNSTMSQLSVLVKNLKNKLAMQNIDGPIIKTCWGQGYRMDEAVYDQVRLDSQELQLAHK</sequence>
<proteinExistence type="predicted"/>
<dbReference type="InterPro" id="IPR016032">
    <property type="entry name" value="Sig_transdc_resp-reg_C-effctor"/>
</dbReference>
<evidence type="ECO:0000313" key="6">
    <source>
        <dbReference type="EMBL" id="MBO0452663.1"/>
    </source>
</evidence>
<evidence type="ECO:0000313" key="7">
    <source>
        <dbReference type="Proteomes" id="UP000664495"/>
    </source>
</evidence>
<feature type="domain" description="OmpR/PhoB-type" evidence="5">
    <location>
        <begin position="114"/>
        <end position="219"/>
    </location>
</feature>